<comment type="caution">
    <text evidence="2">The sequence shown here is derived from an EMBL/GenBank/DDBJ whole genome shotgun (WGS) entry which is preliminary data.</text>
</comment>
<keyword evidence="3" id="KW-1185">Reference proteome</keyword>
<sequence length="122" mass="12421">MISTVAVKLGKKTHKLKVSIRAQVRLEKEHGKQIGDILQDLFGGAGGVTLVASVWAACLADGAGVPLEEAMDILTDLGGANAGSPYLTEALQCAFPFLQPGEDEAGEDEAGEGGDTAGNVAA</sequence>
<protein>
    <submittedName>
        <fullName evidence="2">Uncharacterized protein</fullName>
    </submittedName>
</protein>
<evidence type="ECO:0000256" key="1">
    <source>
        <dbReference type="SAM" id="MobiDB-lite"/>
    </source>
</evidence>
<proteinExistence type="predicted"/>
<name>A0A4R5VFP4_9RHOB</name>
<evidence type="ECO:0000313" key="2">
    <source>
        <dbReference type="EMBL" id="TDK51137.1"/>
    </source>
</evidence>
<dbReference type="Proteomes" id="UP000295301">
    <property type="component" value="Unassembled WGS sequence"/>
</dbReference>
<reference evidence="2 3" key="1">
    <citation type="submission" date="2019-03" db="EMBL/GenBank/DDBJ databases">
        <title>Ruegeria lutea sp. nov., a novel strain, isolated from marine sediment, the Masan Bay, South Korea.</title>
        <authorList>
            <person name="Kim J."/>
            <person name="Kim D.-Y."/>
            <person name="Lee S.-S."/>
        </authorList>
    </citation>
    <scope>NUCLEOTIDE SEQUENCE [LARGE SCALE GENOMIC DNA]</scope>
    <source>
        <strain evidence="2 3">318-1</strain>
    </source>
</reference>
<gene>
    <name evidence="2" type="ORF">E1832_03975</name>
</gene>
<dbReference type="AlphaFoldDB" id="A0A4R5VFP4"/>
<organism evidence="2 3">
    <name type="scientific">Antarcticimicrobium luteum</name>
    <dbReference type="NCBI Taxonomy" id="2547397"/>
    <lineage>
        <taxon>Bacteria</taxon>
        <taxon>Pseudomonadati</taxon>
        <taxon>Pseudomonadota</taxon>
        <taxon>Alphaproteobacteria</taxon>
        <taxon>Rhodobacterales</taxon>
        <taxon>Paracoccaceae</taxon>
        <taxon>Antarcticimicrobium</taxon>
    </lineage>
</organism>
<dbReference type="OrthoDB" id="7709392at2"/>
<evidence type="ECO:0000313" key="3">
    <source>
        <dbReference type="Proteomes" id="UP000295301"/>
    </source>
</evidence>
<dbReference type="EMBL" id="SMUV01000049">
    <property type="protein sequence ID" value="TDK51137.1"/>
    <property type="molecule type" value="Genomic_DNA"/>
</dbReference>
<dbReference type="RefSeq" id="WP_133358440.1">
    <property type="nucleotide sequence ID" value="NZ_SMUV01000049.1"/>
</dbReference>
<accession>A0A4R5VFP4</accession>
<feature type="compositionally biased region" description="Acidic residues" evidence="1">
    <location>
        <begin position="101"/>
        <end position="112"/>
    </location>
</feature>
<feature type="region of interest" description="Disordered" evidence="1">
    <location>
        <begin position="100"/>
        <end position="122"/>
    </location>
</feature>